<gene>
    <name evidence="1" type="ORF">LMG21510_01427</name>
</gene>
<name>A0ABM8WPS9_9BURK</name>
<organism evidence="1 2">
    <name type="scientific">Cupriavidus respiraculi</name>
    <dbReference type="NCBI Taxonomy" id="195930"/>
    <lineage>
        <taxon>Bacteria</taxon>
        <taxon>Pseudomonadati</taxon>
        <taxon>Pseudomonadota</taxon>
        <taxon>Betaproteobacteria</taxon>
        <taxon>Burkholderiales</taxon>
        <taxon>Burkholderiaceae</taxon>
        <taxon>Cupriavidus</taxon>
    </lineage>
</organism>
<dbReference type="EMBL" id="CAJZAH010000001">
    <property type="protein sequence ID" value="CAG9169436.1"/>
    <property type="molecule type" value="Genomic_DNA"/>
</dbReference>
<comment type="caution">
    <text evidence="1">The sequence shown here is derived from an EMBL/GenBank/DDBJ whole genome shotgun (WGS) entry which is preliminary data.</text>
</comment>
<proteinExistence type="predicted"/>
<evidence type="ECO:0000313" key="1">
    <source>
        <dbReference type="EMBL" id="CAG9169436.1"/>
    </source>
</evidence>
<protein>
    <submittedName>
        <fullName evidence="1">Uncharacterized protein</fullName>
    </submittedName>
</protein>
<reference evidence="1 2" key="1">
    <citation type="submission" date="2021-08" db="EMBL/GenBank/DDBJ databases">
        <authorList>
            <person name="Peeters C."/>
        </authorList>
    </citation>
    <scope>NUCLEOTIDE SEQUENCE [LARGE SCALE GENOMIC DNA]</scope>
    <source>
        <strain evidence="1 2">LMG 21510</strain>
    </source>
</reference>
<keyword evidence="2" id="KW-1185">Reference proteome</keyword>
<dbReference type="Proteomes" id="UP000721236">
    <property type="component" value="Unassembled WGS sequence"/>
</dbReference>
<accession>A0ABM8WPS9</accession>
<evidence type="ECO:0000313" key="2">
    <source>
        <dbReference type="Proteomes" id="UP000721236"/>
    </source>
</evidence>
<dbReference type="RefSeq" id="WP_224040586.1">
    <property type="nucleotide sequence ID" value="NZ_CAJZAH010000001.1"/>
</dbReference>
<sequence>MSVEEIRRPAIGPISESANLSIHRAWPALGEAASDTSSPQGRNDTIATAAAALLEHEAALPPDAHRVLARLLHSHHCLEGEVARLRTLLQEWILSQLTYKALYYQYSGQSVDAPSEDRMREKERMRRTIREQLHSGGDRCAVLGRPSRSSNRP</sequence>